<proteinExistence type="predicted"/>
<organism evidence="2 3">
    <name type="scientific">Linum trigynum</name>
    <dbReference type="NCBI Taxonomy" id="586398"/>
    <lineage>
        <taxon>Eukaryota</taxon>
        <taxon>Viridiplantae</taxon>
        <taxon>Streptophyta</taxon>
        <taxon>Embryophyta</taxon>
        <taxon>Tracheophyta</taxon>
        <taxon>Spermatophyta</taxon>
        <taxon>Magnoliopsida</taxon>
        <taxon>eudicotyledons</taxon>
        <taxon>Gunneridae</taxon>
        <taxon>Pentapetalae</taxon>
        <taxon>rosids</taxon>
        <taxon>fabids</taxon>
        <taxon>Malpighiales</taxon>
        <taxon>Linaceae</taxon>
        <taxon>Linum</taxon>
    </lineage>
</organism>
<reference evidence="2 3" key="1">
    <citation type="submission" date="2024-04" db="EMBL/GenBank/DDBJ databases">
        <authorList>
            <person name="Fracassetti M."/>
        </authorList>
    </citation>
    <scope>NUCLEOTIDE SEQUENCE [LARGE SCALE GENOMIC DNA]</scope>
</reference>
<evidence type="ECO:0000256" key="1">
    <source>
        <dbReference type="SAM" id="MobiDB-lite"/>
    </source>
</evidence>
<dbReference type="EMBL" id="OZ034817">
    <property type="protein sequence ID" value="CAL1383550.1"/>
    <property type="molecule type" value="Genomic_DNA"/>
</dbReference>
<sequence length="76" mass="8114">MQLTMMTPCSRRRPRAADSAAVFLSRSATVCFSDGESAKGSMALYRFPIHPTPTEDGAPARLISTPPDSESAIGEI</sequence>
<evidence type="ECO:0000313" key="2">
    <source>
        <dbReference type="EMBL" id="CAL1383550.1"/>
    </source>
</evidence>
<name>A0AAV2ECC9_9ROSI</name>
<dbReference type="AlphaFoldDB" id="A0AAV2ECC9"/>
<keyword evidence="3" id="KW-1185">Reference proteome</keyword>
<evidence type="ECO:0000313" key="3">
    <source>
        <dbReference type="Proteomes" id="UP001497516"/>
    </source>
</evidence>
<accession>A0AAV2ECC9</accession>
<protein>
    <submittedName>
        <fullName evidence="2">Uncharacterized protein</fullName>
    </submittedName>
</protein>
<feature type="region of interest" description="Disordered" evidence="1">
    <location>
        <begin position="54"/>
        <end position="76"/>
    </location>
</feature>
<dbReference type="Proteomes" id="UP001497516">
    <property type="component" value="Chromosome 4"/>
</dbReference>
<gene>
    <name evidence="2" type="ORF">LTRI10_LOCUS24816</name>
</gene>